<dbReference type="InterPro" id="IPR002491">
    <property type="entry name" value="ABC_transptr_periplasmic_BD"/>
</dbReference>
<dbReference type="AlphaFoldDB" id="A0A225DYU5"/>
<dbReference type="PANTHER" id="PTHR30535:SF34">
    <property type="entry name" value="MOLYBDATE-BINDING PROTEIN MOLA"/>
    <property type="match status" value="1"/>
</dbReference>
<evidence type="ECO:0000259" key="2">
    <source>
        <dbReference type="PROSITE" id="PS50983"/>
    </source>
</evidence>
<keyword evidence="4" id="KW-1185">Reference proteome</keyword>
<dbReference type="InterPro" id="IPR050902">
    <property type="entry name" value="ABC_Transporter_SBP"/>
</dbReference>
<accession>A0A225DYU5</accession>
<evidence type="ECO:0000256" key="1">
    <source>
        <dbReference type="ARBA" id="ARBA00022729"/>
    </source>
</evidence>
<dbReference type="SUPFAM" id="SSF53807">
    <property type="entry name" value="Helical backbone' metal receptor"/>
    <property type="match status" value="1"/>
</dbReference>
<dbReference type="InterPro" id="IPR054828">
    <property type="entry name" value="Vit_B12_bind_prot"/>
</dbReference>
<organism evidence="3 4">
    <name type="scientific">Fimbriiglobus ruber</name>
    <dbReference type="NCBI Taxonomy" id="1908690"/>
    <lineage>
        <taxon>Bacteria</taxon>
        <taxon>Pseudomonadati</taxon>
        <taxon>Planctomycetota</taxon>
        <taxon>Planctomycetia</taxon>
        <taxon>Gemmatales</taxon>
        <taxon>Gemmataceae</taxon>
        <taxon>Fimbriiglobus</taxon>
    </lineage>
</organism>
<gene>
    <name evidence="3" type="ORF">FRUB_04630</name>
</gene>
<proteinExistence type="predicted"/>
<comment type="caution">
    <text evidence="3">The sequence shown here is derived from an EMBL/GenBank/DDBJ whole genome shotgun (WGS) entry which is preliminary data.</text>
</comment>
<reference evidence="4" key="1">
    <citation type="submission" date="2017-06" db="EMBL/GenBank/DDBJ databases">
        <title>Genome analysis of Fimbriiglobus ruber SP5, the first member of the order Planctomycetales with confirmed chitinolytic capability.</title>
        <authorList>
            <person name="Ravin N.V."/>
            <person name="Rakitin A.L."/>
            <person name="Ivanova A.A."/>
            <person name="Beletsky A.V."/>
            <person name="Kulichevskaya I.S."/>
            <person name="Mardanov A.V."/>
            <person name="Dedysh S.N."/>
        </authorList>
    </citation>
    <scope>NUCLEOTIDE SEQUENCE [LARGE SCALE GENOMIC DNA]</scope>
    <source>
        <strain evidence="4">SP5</strain>
    </source>
</reference>
<dbReference type="PANTHER" id="PTHR30535">
    <property type="entry name" value="VITAMIN B12-BINDING PROTEIN"/>
    <property type="match status" value="1"/>
</dbReference>
<dbReference type="GO" id="GO:0071281">
    <property type="term" value="P:cellular response to iron ion"/>
    <property type="evidence" value="ECO:0007669"/>
    <property type="project" value="TreeGrafter"/>
</dbReference>
<dbReference type="CDD" id="cd01144">
    <property type="entry name" value="BtuF"/>
    <property type="match status" value="1"/>
</dbReference>
<dbReference type="Gene3D" id="3.40.50.1980">
    <property type="entry name" value="Nitrogenase molybdenum iron protein domain"/>
    <property type="match status" value="2"/>
</dbReference>
<evidence type="ECO:0000313" key="3">
    <source>
        <dbReference type="EMBL" id="OWK41267.1"/>
    </source>
</evidence>
<dbReference type="PROSITE" id="PS50983">
    <property type="entry name" value="FE_B12_PBP"/>
    <property type="match status" value="1"/>
</dbReference>
<feature type="domain" description="Fe/B12 periplasmic-binding" evidence="2">
    <location>
        <begin position="55"/>
        <end position="307"/>
    </location>
</feature>
<protein>
    <submittedName>
        <fullName evidence="3">Vitamin B12 ABC transporter, B12-binding component BtuF</fullName>
    </submittedName>
</protein>
<dbReference type="Proteomes" id="UP000214646">
    <property type="component" value="Unassembled WGS sequence"/>
</dbReference>
<dbReference type="NCBIfam" id="NF038402">
    <property type="entry name" value="TroA_like"/>
    <property type="match status" value="1"/>
</dbReference>
<dbReference type="RefSeq" id="WP_088255732.1">
    <property type="nucleotide sequence ID" value="NZ_NIDE01000006.1"/>
</dbReference>
<dbReference type="Pfam" id="PF01497">
    <property type="entry name" value="Peripla_BP_2"/>
    <property type="match status" value="1"/>
</dbReference>
<dbReference type="EMBL" id="NIDE01000006">
    <property type="protein sequence ID" value="OWK41267.1"/>
    <property type="molecule type" value="Genomic_DNA"/>
</dbReference>
<sequence>MIRLLAAGLMIATFGCGQPTAPPSAIGPPDATGSFPVTTTDDLGRSVTIPTRPARIISLSPAVTETLFAIGAGPQVIAVTTVDTYPPEATRLPKVGAFGPETISTETLLAQQPDLVFAAGRFHKPVVDTLEKLGVVVLAVDAGTFEDVERVTTLVGRLSGQEARAATLVADIQRRRAAVRQRAAKAASKPKVLYVLWDDPLQTAGPKTFVGQMIEEAGGINIFADTEREYPRVSDEAVLARNPDLIIAPDHGDGSIPARVARRPGWDQLTAVRAGRIAMLDGDLVNRPGPRLIEGLEAIETVIRTGRAP</sequence>
<name>A0A225DYU5_9BACT</name>
<dbReference type="PROSITE" id="PS51257">
    <property type="entry name" value="PROKAR_LIPOPROTEIN"/>
    <property type="match status" value="1"/>
</dbReference>
<evidence type="ECO:0000313" key="4">
    <source>
        <dbReference type="Proteomes" id="UP000214646"/>
    </source>
</evidence>
<dbReference type="OrthoDB" id="9787772at2"/>
<keyword evidence="1" id="KW-0732">Signal</keyword>